<dbReference type="Proteomes" id="UP000257109">
    <property type="component" value="Unassembled WGS sequence"/>
</dbReference>
<organism evidence="1 2">
    <name type="scientific">Mucuna pruriens</name>
    <name type="common">Velvet bean</name>
    <name type="synonym">Dolichos pruriens</name>
    <dbReference type="NCBI Taxonomy" id="157652"/>
    <lineage>
        <taxon>Eukaryota</taxon>
        <taxon>Viridiplantae</taxon>
        <taxon>Streptophyta</taxon>
        <taxon>Embryophyta</taxon>
        <taxon>Tracheophyta</taxon>
        <taxon>Spermatophyta</taxon>
        <taxon>Magnoliopsida</taxon>
        <taxon>eudicotyledons</taxon>
        <taxon>Gunneridae</taxon>
        <taxon>Pentapetalae</taxon>
        <taxon>rosids</taxon>
        <taxon>fabids</taxon>
        <taxon>Fabales</taxon>
        <taxon>Fabaceae</taxon>
        <taxon>Papilionoideae</taxon>
        <taxon>50 kb inversion clade</taxon>
        <taxon>NPAAA clade</taxon>
        <taxon>indigoferoid/millettioid clade</taxon>
        <taxon>Phaseoleae</taxon>
        <taxon>Mucuna</taxon>
    </lineage>
</organism>
<proteinExistence type="predicted"/>
<dbReference type="OrthoDB" id="10645497at2759"/>
<protein>
    <submittedName>
        <fullName evidence="1">Uncharacterized protein</fullName>
    </submittedName>
</protein>
<feature type="non-terminal residue" evidence="1">
    <location>
        <position position="82"/>
    </location>
</feature>
<accession>A0A371ENG9</accession>
<name>A0A371ENG9_MUCPR</name>
<dbReference type="EMBL" id="QJKJ01012916">
    <property type="protein sequence ID" value="RDX67600.1"/>
    <property type="molecule type" value="Genomic_DNA"/>
</dbReference>
<gene>
    <name evidence="1" type="ORF">CR513_53507</name>
</gene>
<dbReference type="AlphaFoldDB" id="A0A371ENG9"/>
<feature type="non-terminal residue" evidence="1">
    <location>
        <position position="1"/>
    </location>
</feature>
<sequence length="82" mass="9438">MSKQLARIEGSIQIKNNDVPSSKKLGIDKTTINTIEVNKLRNYPKLRNYYPRPSPVDVQFEERGELVQNSFSGSEIVEWNID</sequence>
<evidence type="ECO:0000313" key="2">
    <source>
        <dbReference type="Proteomes" id="UP000257109"/>
    </source>
</evidence>
<keyword evidence="2" id="KW-1185">Reference proteome</keyword>
<comment type="caution">
    <text evidence="1">The sequence shown here is derived from an EMBL/GenBank/DDBJ whole genome shotgun (WGS) entry which is preliminary data.</text>
</comment>
<reference evidence="1" key="1">
    <citation type="submission" date="2018-05" db="EMBL/GenBank/DDBJ databases">
        <title>Draft genome of Mucuna pruriens seed.</title>
        <authorList>
            <person name="Nnadi N.E."/>
            <person name="Vos R."/>
            <person name="Hasami M.H."/>
            <person name="Devisetty U.K."/>
            <person name="Aguiy J.C."/>
        </authorList>
    </citation>
    <scope>NUCLEOTIDE SEQUENCE [LARGE SCALE GENOMIC DNA]</scope>
    <source>
        <strain evidence="1">JCA_2017</strain>
    </source>
</reference>
<evidence type="ECO:0000313" key="1">
    <source>
        <dbReference type="EMBL" id="RDX67600.1"/>
    </source>
</evidence>